<dbReference type="GeneTree" id="ENSGT00390000018512"/>
<dbReference type="InterPro" id="IPR032979">
    <property type="entry name" value="ENGase"/>
</dbReference>
<evidence type="ECO:0000313" key="11">
    <source>
        <dbReference type="Ensembl" id="ENSGMOP00000026468.1"/>
    </source>
</evidence>
<evidence type="ECO:0000259" key="9">
    <source>
        <dbReference type="Pfam" id="PF03644"/>
    </source>
</evidence>
<dbReference type="EC" id="3.2.1.96" evidence="3"/>
<dbReference type="OMA" id="SQVRWQP"/>
<comment type="catalytic activity">
    <reaction evidence="7">
        <text>an N(4)-(oligosaccharide-(1-&gt;3)-[oligosaccharide-(1-&gt;6)]-beta-D-Man-(1-&gt;4)-beta-D-GlcNAc-(1-&gt;4)-alpha-D-GlcNAc)-L-asparaginyl-[protein] + H2O = an oligosaccharide-(1-&gt;3)-[oligosaccharide-(1-&gt;6)]-beta-D-Man-(1-&gt;4)-D-GlcNAc + N(4)-(N-acetyl-beta-D-glucosaminyl)-L-asparaginyl-[protein]</text>
        <dbReference type="Rhea" id="RHEA:73067"/>
        <dbReference type="Rhea" id="RHEA-COMP:12603"/>
        <dbReference type="Rhea" id="RHEA-COMP:18176"/>
        <dbReference type="ChEBI" id="CHEBI:15377"/>
        <dbReference type="ChEBI" id="CHEBI:132248"/>
        <dbReference type="ChEBI" id="CHEBI:192714"/>
        <dbReference type="ChEBI" id="CHEBI:192715"/>
        <dbReference type="EC" id="3.2.1.96"/>
    </reaction>
</comment>
<evidence type="ECO:0000259" key="10">
    <source>
        <dbReference type="Pfam" id="PF25529"/>
    </source>
</evidence>
<feature type="domain" description="Cytosolic endo-beta-N-acetylglucosaminidase TIM barrel" evidence="9">
    <location>
        <begin position="134"/>
        <end position="417"/>
    </location>
</feature>
<evidence type="ECO:0000256" key="8">
    <source>
        <dbReference type="SAM" id="MobiDB-lite"/>
    </source>
</evidence>
<dbReference type="Gene3D" id="3.20.20.80">
    <property type="entry name" value="Glycosidases"/>
    <property type="match status" value="1"/>
</dbReference>
<feature type="compositionally biased region" description="Gly residues" evidence="8">
    <location>
        <begin position="7"/>
        <end position="26"/>
    </location>
</feature>
<gene>
    <name evidence="11" type="primary">engase</name>
</gene>
<reference evidence="11" key="2">
    <citation type="submission" date="2025-09" db="UniProtKB">
        <authorList>
            <consortium name="Ensembl"/>
        </authorList>
    </citation>
    <scope>IDENTIFICATION</scope>
</reference>
<proteinExistence type="inferred from homology"/>
<dbReference type="GO" id="GO:0033925">
    <property type="term" value="F:mannosyl-glycoprotein endo-beta-N-acetylglucosaminidase activity"/>
    <property type="evidence" value="ECO:0007669"/>
    <property type="project" value="UniProtKB-EC"/>
</dbReference>
<evidence type="ECO:0000256" key="5">
    <source>
        <dbReference type="ARBA" id="ARBA00022801"/>
    </source>
</evidence>
<evidence type="ECO:0000256" key="1">
    <source>
        <dbReference type="ARBA" id="ARBA00004514"/>
    </source>
</evidence>
<dbReference type="PANTHER" id="PTHR13246:SF1">
    <property type="entry name" value="CYTOSOLIC ENDO-BETA-N-ACETYLGLUCOSAMINIDASE"/>
    <property type="match status" value="1"/>
</dbReference>
<dbReference type="GeneID" id="115530740"/>
<sequence>MDPDQGDGPGVGGLEGDQGDGPGVGGLEEDGAAAPQPPAGSDVSDGPESCLDHSDSDAHEFVTFRPSSLPEQHYAPSTSEPLSSGLRTLSELLSWGRSSASPLDVATVPLAARDPPLATSGHRTLVSHDMMGGYLDDRFVQGTESEAPYAFYHWQHIDIFNYFTHNLVTVPPAVWINAAHRHGVLVMGTFITEWTEGAAVCEAFLTDEESYRQVADRLVQISHYHGFDGWLVNIENSLSKGAVRNTPLFLRYLTDQMHLRRPGSLVIWYDSVLEDGKLEWQNELNTRNRIFFDACDGLFTNYNWTESSLEAMGSMAAEDAALGGRRADVYVGVDVFARGEVVGGMLDTNKALKLIRKHNFSAAIFAPGWVYETIPDKTSFRLHQDKFWALLSDWLEPHRSTTTLPFVSSFCQGFGKALYWRGQLEKRGGWFNLSAQELQPLYGQEALRARAPPEEEGGGLRARGCPEEAWSGGSSLLLEGQLAAAEPPGVGFRVFSLQLPLPPVSLVTLVFKSSAGVSVSPELRWIKDKTIEVTGRPAALEDSDPVVRTLDRLSGGWGRGGWTVRCYRLELQDCELREVLVWVQREQPHDVAFSCRLGEVMVLDQAGLQAPREAVRGVCIEDVVWHRAPGGALRLSATLRWSFPPRLWRYFHLSWRRLRGPGPRGQAGPPVPLGRAYSTLFRLTELEVPGPPARVELRVEPVLKEGLLVPEALWGRRSLSYSGPVETSGDQ</sequence>
<evidence type="ECO:0000313" key="12">
    <source>
        <dbReference type="Proteomes" id="UP000694546"/>
    </source>
</evidence>
<reference evidence="11" key="1">
    <citation type="submission" date="2025-08" db="UniProtKB">
        <authorList>
            <consortium name="Ensembl"/>
        </authorList>
    </citation>
    <scope>IDENTIFICATION</scope>
</reference>
<dbReference type="RefSeq" id="XP_030195319.1">
    <property type="nucleotide sequence ID" value="XM_030339459.1"/>
</dbReference>
<protein>
    <recommendedName>
        <fullName evidence="3">mannosyl-glycoprotein endo-beta-N-acetylglucosaminidase</fullName>
        <ecNumber evidence="3">3.2.1.96</ecNumber>
    </recommendedName>
</protein>
<keyword evidence="12" id="KW-1185">Reference proteome</keyword>
<dbReference type="GO" id="GO:0005829">
    <property type="term" value="C:cytosol"/>
    <property type="evidence" value="ECO:0007669"/>
    <property type="project" value="UniProtKB-SubCell"/>
</dbReference>
<dbReference type="Pfam" id="PF03644">
    <property type="entry name" value="Glyco_hydro_85"/>
    <property type="match status" value="1"/>
</dbReference>
<comment type="similarity">
    <text evidence="2">Belongs to the glycosyl hydrolase 85 family.</text>
</comment>
<organism evidence="11 12">
    <name type="scientific">Gadus morhua</name>
    <name type="common">Atlantic cod</name>
    <dbReference type="NCBI Taxonomy" id="8049"/>
    <lineage>
        <taxon>Eukaryota</taxon>
        <taxon>Metazoa</taxon>
        <taxon>Chordata</taxon>
        <taxon>Craniata</taxon>
        <taxon>Vertebrata</taxon>
        <taxon>Euteleostomi</taxon>
        <taxon>Actinopterygii</taxon>
        <taxon>Neopterygii</taxon>
        <taxon>Teleostei</taxon>
        <taxon>Neoteleostei</taxon>
        <taxon>Acanthomorphata</taxon>
        <taxon>Zeiogadaria</taxon>
        <taxon>Gadariae</taxon>
        <taxon>Gadiformes</taxon>
        <taxon>Gadoidei</taxon>
        <taxon>Gadidae</taxon>
        <taxon>Gadus</taxon>
    </lineage>
</organism>
<keyword evidence="6" id="KW-0326">Glycosidase</keyword>
<dbReference type="Pfam" id="PF25529">
    <property type="entry name" value="Ig_ENGASE1_C"/>
    <property type="match status" value="1"/>
</dbReference>
<comment type="subcellular location">
    <subcellularLocation>
        <location evidence="1">Cytoplasm</location>
        <location evidence="1">Cytosol</location>
    </subcellularLocation>
</comment>
<evidence type="ECO:0000256" key="4">
    <source>
        <dbReference type="ARBA" id="ARBA00022490"/>
    </source>
</evidence>
<accession>A0A8C5FCF4</accession>
<dbReference type="InterPro" id="IPR005201">
    <property type="entry name" value="TIM_ENGase"/>
</dbReference>
<evidence type="ECO:0000256" key="6">
    <source>
        <dbReference type="ARBA" id="ARBA00023295"/>
    </source>
</evidence>
<feature type="region of interest" description="Disordered" evidence="8">
    <location>
        <begin position="1"/>
        <end position="55"/>
    </location>
</feature>
<dbReference type="Ensembl" id="ENSGMOT00000037582.1">
    <property type="protein sequence ID" value="ENSGMOP00000026468.1"/>
    <property type="gene ID" value="ENSGMOG00000002213.2"/>
</dbReference>
<dbReference type="AlphaFoldDB" id="A0A8C5FCF4"/>
<evidence type="ECO:0000256" key="3">
    <source>
        <dbReference type="ARBA" id="ARBA00012566"/>
    </source>
</evidence>
<dbReference type="CDD" id="cd06547">
    <property type="entry name" value="GH85_ENGase"/>
    <property type="match status" value="1"/>
</dbReference>
<feature type="domain" description="Cytosolic endo-beta-N-acetylglucosaminidase C-terminal" evidence="10">
    <location>
        <begin position="608"/>
        <end position="722"/>
    </location>
</feature>
<dbReference type="OrthoDB" id="284473at2759"/>
<dbReference type="PANTHER" id="PTHR13246">
    <property type="entry name" value="ENDO BETA N-ACETYLGLUCOSAMINIDASE"/>
    <property type="match status" value="1"/>
</dbReference>
<dbReference type="InterPro" id="IPR057882">
    <property type="entry name" value="ENGase_C"/>
</dbReference>
<keyword evidence="5" id="KW-0378">Hydrolase</keyword>
<name>A0A8C5FCF4_GADMO</name>
<dbReference type="Proteomes" id="UP000694546">
    <property type="component" value="Chromosome 2"/>
</dbReference>
<keyword evidence="4" id="KW-0963">Cytoplasm</keyword>
<evidence type="ECO:0000256" key="2">
    <source>
        <dbReference type="ARBA" id="ARBA00007849"/>
    </source>
</evidence>
<evidence type="ECO:0000256" key="7">
    <source>
        <dbReference type="ARBA" id="ARBA00034414"/>
    </source>
</evidence>